<accession>A0A6J1V8Y9</accession>
<name>A0A6J1V8Y9_9SAUR</name>
<dbReference type="GO" id="GO:0006511">
    <property type="term" value="P:ubiquitin-dependent protein catabolic process"/>
    <property type="evidence" value="ECO:0007669"/>
    <property type="project" value="InterPro"/>
</dbReference>
<feature type="domain" description="Cullin family profile" evidence="6">
    <location>
        <begin position="1525"/>
        <end position="1785"/>
    </location>
</feature>
<evidence type="ECO:0000256" key="3">
    <source>
        <dbReference type="ARBA" id="ARBA00022786"/>
    </source>
</evidence>
<dbReference type="InterPro" id="IPR021097">
    <property type="entry name" value="CPH_domain"/>
</dbReference>
<dbReference type="Gene3D" id="2.30.30.30">
    <property type="match status" value="1"/>
</dbReference>
<dbReference type="Pfam" id="PF24742">
    <property type="entry name" value="ARM_CUL7_CUL9"/>
    <property type="match status" value="1"/>
</dbReference>
<evidence type="ECO:0000259" key="7">
    <source>
        <dbReference type="PROSITE" id="PS51284"/>
    </source>
</evidence>
<dbReference type="Gene3D" id="3.30.230.130">
    <property type="entry name" value="Cullin, Chain C, Domain 2"/>
    <property type="match status" value="1"/>
</dbReference>
<dbReference type="SUPFAM" id="SSF75632">
    <property type="entry name" value="Cullin homology domain"/>
    <property type="match status" value="1"/>
</dbReference>
<keyword evidence="3" id="KW-0833">Ubl conjugation pathway</keyword>
<dbReference type="InterPro" id="IPR059120">
    <property type="entry name" value="Cullin-like_AB"/>
</dbReference>
<evidence type="ECO:0000256" key="2">
    <source>
        <dbReference type="ARBA" id="ARBA00022490"/>
    </source>
</evidence>
<dbReference type="InterPro" id="IPR036388">
    <property type="entry name" value="WH-like_DNA-bd_sf"/>
</dbReference>
<protein>
    <submittedName>
        <fullName evidence="9">Cullin-7-like isoform X1</fullName>
    </submittedName>
</protein>
<dbReference type="SUPFAM" id="SSF63748">
    <property type="entry name" value="Tudor/PWWP/MBT"/>
    <property type="match status" value="1"/>
</dbReference>
<dbReference type="InterPro" id="IPR016158">
    <property type="entry name" value="Cullin_homology"/>
</dbReference>
<dbReference type="InterPro" id="IPR004939">
    <property type="entry name" value="APC_su10/DOC_dom"/>
</dbReference>
<organism evidence="8 9">
    <name type="scientific">Notechis scutatus</name>
    <name type="common">mainland tiger snake</name>
    <dbReference type="NCBI Taxonomy" id="8663"/>
    <lineage>
        <taxon>Eukaryota</taxon>
        <taxon>Metazoa</taxon>
        <taxon>Chordata</taxon>
        <taxon>Craniata</taxon>
        <taxon>Vertebrata</taxon>
        <taxon>Euteleostomi</taxon>
        <taxon>Lepidosauria</taxon>
        <taxon>Squamata</taxon>
        <taxon>Bifurcata</taxon>
        <taxon>Unidentata</taxon>
        <taxon>Episquamata</taxon>
        <taxon>Toxicofera</taxon>
        <taxon>Serpentes</taxon>
        <taxon>Colubroidea</taxon>
        <taxon>Elapidae</taxon>
        <taxon>Hydrophiinae</taxon>
        <taxon>Notechis</taxon>
    </lineage>
</organism>
<dbReference type="InterPro" id="IPR045093">
    <property type="entry name" value="Cullin"/>
</dbReference>
<dbReference type="SUPFAM" id="SSF48371">
    <property type="entry name" value="ARM repeat"/>
    <property type="match status" value="1"/>
</dbReference>
<dbReference type="InterPro" id="IPR055486">
    <property type="entry name" value="CUL7/CUL9_N"/>
</dbReference>
<dbReference type="Gene3D" id="1.10.10.10">
    <property type="entry name" value="Winged helix-like DNA-binding domain superfamily/Winged helix DNA-binding domain"/>
    <property type="match status" value="1"/>
</dbReference>
<dbReference type="SMART" id="SM01337">
    <property type="entry name" value="APC10"/>
    <property type="match status" value="1"/>
</dbReference>
<dbReference type="Pfam" id="PF23168">
    <property type="entry name" value="CUL7_CUL9_N"/>
    <property type="match status" value="1"/>
</dbReference>
<dbReference type="Proteomes" id="UP000504612">
    <property type="component" value="Unplaced"/>
</dbReference>
<dbReference type="PANTHER" id="PTHR22771:SF4">
    <property type="entry name" value="CULLIN 7-RELATED"/>
    <property type="match status" value="1"/>
</dbReference>
<dbReference type="InterPro" id="IPR008979">
    <property type="entry name" value="Galactose-bd-like_sf"/>
</dbReference>
<comment type="similarity">
    <text evidence="5">Belongs to the cullin family.</text>
</comment>
<dbReference type="KEGG" id="nss:113422796"/>
<evidence type="ECO:0000256" key="1">
    <source>
        <dbReference type="ARBA" id="ARBA00004496"/>
    </source>
</evidence>
<dbReference type="Pfam" id="PF03256">
    <property type="entry name" value="ANAPC10"/>
    <property type="match status" value="1"/>
</dbReference>
<evidence type="ECO:0000259" key="6">
    <source>
        <dbReference type="PROSITE" id="PS50069"/>
    </source>
</evidence>
<dbReference type="SUPFAM" id="SSF49785">
    <property type="entry name" value="Galactose-binding domain-like"/>
    <property type="match status" value="1"/>
</dbReference>
<dbReference type="RefSeq" id="XP_026539742.1">
    <property type="nucleotide sequence ID" value="XM_026683957.1"/>
</dbReference>
<dbReference type="Gene3D" id="2.60.120.260">
    <property type="entry name" value="Galactose-binding domain-like"/>
    <property type="match status" value="1"/>
</dbReference>
<dbReference type="InterPro" id="IPR036317">
    <property type="entry name" value="Cullin_homology_sf"/>
</dbReference>
<dbReference type="PROSITE" id="PS50069">
    <property type="entry name" value="CULLIN_2"/>
    <property type="match status" value="1"/>
</dbReference>
<keyword evidence="4" id="KW-0832">Ubl conjugation</keyword>
<dbReference type="Pfam" id="PF11515">
    <property type="entry name" value="Cul7"/>
    <property type="match status" value="1"/>
</dbReference>
<keyword evidence="2" id="KW-0963">Cytoplasm</keyword>
<dbReference type="InterPro" id="IPR016024">
    <property type="entry name" value="ARM-type_fold"/>
</dbReference>
<comment type="subcellular location">
    <subcellularLocation>
        <location evidence="1">Cytoplasm</location>
    </subcellularLocation>
</comment>
<dbReference type="GeneID" id="113422796"/>
<evidence type="ECO:0000313" key="9">
    <source>
        <dbReference type="RefSeq" id="XP_026539742.1"/>
    </source>
</evidence>
<dbReference type="GO" id="GO:0031625">
    <property type="term" value="F:ubiquitin protein ligase binding"/>
    <property type="evidence" value="ECO:0007669"/>
    <property type="project" value="InterPro"/>
</dbReference>
<sequence>MRIKRQNGDVVVHLGPKRQAYPEELIRQRRGHNGCTEYLIRWNIFCLDNDKENSVETSSVEGKKQTILMWMSSEDIYANCPILLGKRKPKEQVVEQNVSNLFPPEDTLDEASLAEMKADVRNLVQRASWQLASIPVPQSSILNTIHILSAYASIGSLMTIFKETGALTLLMKMLCNEEKQIRCSAGKMLRALACHDAGSRAYVLLSLSQQDGIEQHMDFDSRYTLLELFAETTSSEEHYISFEGIPLPQIPGKLLFSLVKRYLCATSLMDKLNNITEWRDEQEPCMASSSDSKRKKRMQCEFDFSMAMAHFISELIQVMGWNQNQELHSLRQKKRCQSIFQHQIPTIPSAAEVPQKENCAFKLHSAFPSRKSYVEYVRETLVRGMHVRMLENYEKVCAGDEGEFLQSNNGTPPVQVYWESLGRTYWVHWHMIEIVGSSRNAEQKAQEKVSTLRELLRQNTVNQPRYCQPLKELYTLPCLTDHLNKDCGTLSQAEWWELLFFINKLEVHKHQEVVHFIQQNQKLSRLNEEDLIQMCVSVELAQKILQLLNKHCQGTTQIDLQNSHVYFKYLFSKGGTEQNCPNAEMLSANYGDLSEALKSKKTKEDTLPDRVSSPTPFAAKESDRRLINTFPKIEGLFFPDTLDEKVKAFCSVEVARKKSTVEQLEDAMEMIQKSSCDIELKMAGLKFIIAILEEEEESGQRRQIAIAESDFAIRERIVKALMDLLRHHVKENLLTVLGLQVLYLLMADYDWQVLIAARGGLHCVLHCMKENATSVLVQQAGLAVLKMLLDAGNYKLPRACGKPQPVDNSGSQTMQQVLDSIDSLIASNKDIGNLLCVIPAAVEKMLGTPGASAAVQDGLLVLGKLIDYDKTLAQQLENSDLGCALRDFCHLGQSSDAIMADKMLTHLPEHKLPGKKQDAEPDSAAFFNFHDTNIIKLLSSLQTNSVWKEMAVVLQCFLPDNGAFFGEISHDFLANVPIQKELTKQDSEKEIQLGMLRLLNKCLDSSWKDVVSWNKCIEPCLSSINSHINDREVVEEFIKFLYRLAFVNKDCAVVMCSSGMKEALSKVLEKHSSSLSQVTELRDLMNNCEKPASLYQKMTATILAGCIQMVLNQIEEHRHSHQPINVPFFDVFLHYLCHGCSTEVKEDKCWERVEVSSNSQQTNKLVDGNVKTYWESNGTTGSHYINVYMHHGVIIQQMSLLVASEDSSYMPARIIVMAGENSSSINTKLNMVNVPPLSTRVILLENLTRFWPIIQIKIKRCQQGGIDTRVRGIEVMGPKPTFWPVFREQLCQRTHLFYATKAHTWCQEISADQMQLLQLFNRLNSALCHEELFADRFLPDDEAAQVLGKTCWESLITPLVQRITSLGPDGTSPLSWLLRQYLENLEVATSQTIAFNSRVRRLSHLLVHVDSSGPEPIELMSPIQCQRRNAKNKELRSATLKAIMKKSTSLISITQCWKDVVLQQVKQFLKSFWQDPDFVERYCSIYQHLRTAMEELFGQKMSFLLALRDGFSEGLVQLPFSSAAHVSEKFAQYIDQWIRDSWTDSTNTENVQHLQQSLEPISFLAELELANIFEHFYRYYLGERLLSLGNTWLESAVVEQIGLCFPSRYPQQMLKNLSELEQQQQQQEFHLFQLQQLDKHFLEVDQRGSLKEEGEMMQEKSFSPEAEVKVLVLSPFCWAIPPLCYLKDPVRLFPSSLSRHLSKFADFYTQRQSCFGLEHTKPPRLQWTWLGHAELEYQGCILQVSTLQMYILLCFNSAQEVSVETLLEVTGLSRVLLGHALKPLIKENGILSQGQSILRLNEEVLGHVSGQRLCLLPKSMYLNVEEKMCHALEEKRNFICRLLNQILNEEQEIHIDSLVFKVIDACHKQRHCSPSGFLGNICSSADVLSCILYLLNQGFVQRQENFPQLLQCVCVDIPTPAVPGNQPQVVFQTMQIKKVPSMPCMEKKQTFSTFR</sequence>
<reference evidence="9" key="1">
    <citation type="submission" date="2025-08" db="UniProtKB">
        <authorList>
            <consortium name="RefSeq"/>
        </authorList>
    </citation>
    <scope>IDENTIFICATION</scope>
</reference>
<evidence type="ECO:0000256" key="5">
    <source>
        <dbReference type="PROSITE-ProRule" id="PRU00330"/>
    </source>
</evidence>
<evidence type="ECO:0000313" key="8">
    <source>
        <dbReference type="Proteomes" id="UP000504612"/>
    </source>
</evidence>
<dbReference type="Pfam" id="PF26557">
    <property type="entry name" value="Cullin_AB"/>
    <property type="match status" value="1"/>
</dbReference>
<evidence type="ECO:0000256" key="4">
    <source>
        <dbReference type="ARBA" id="ARBA00022843"/>
    </source>
</evidence>
<dbReference type="GO" id="GO:0005737">
    <property type="term" value="C:cytoplasm"/>
    <property type="evidence" value="ECO:0007669"/>
    <property type="project" value="UniProtKB-SubCell"/>
</dbReference>
<keyword evidence="8" id="KW-1185">Reference proteome</keyword>
<dbReference type="PROSITE" id="PS51284">
    <property type="entry name" value="DOC"/>
    <property type="match status" value="1"/>
</dbReference>
<feature type="domain" description="DOC" evidence="7">
    <location>
        <begin position="1123"/>
        <end position="1302"/>
    </location>
</feature>
<dbReference type="InterPro" id="IPR014722">
    <property type="entry name" value="Rib_uL2_dom2"/>
</dbReference>
<proteinExistence type="inferred from homology"/>
<gene>
    <name evidence="9" type="primary">LOC113422796</name>
</gene>
<dbReference type="InterPro" id="IPR056405">
    <property type="entry name" value="ARM_CUL7_CUL9"/>
</dbReference>
<dbReference type="PANTHER" id="PTHR22771">
    <property type="entry name" value="CULLIN AND GALACTOSE-BINDING DOMAIN-CONTAINING"/>
    <property type="match status" value="1"/>
</dbReference>